<gene>
    <name evidence="3" type="ORF">J0P97_13235</name>
</gene>
<keyword evidence="2" id="KW-1133">Transmembrane helix</keyword>
<protein>
    <submittedName>
        <fullName evidence="3">Pilus assembly protein</fullName>
    </submittedName>
</protein>
<evidence type="ECO:0000256" key="1">
    <source>
        <dbReference type="SAM" id="MobiDB-lite"/>
    </source>
</evidence>
<dbReference type="RefSeq" id="WP_215488261.1">
    <property type="nucleotide sequence ID" value="NZ_BAAAPJ010000001.1"/>
</dbReference>
<dbReference type="Proteomes" id="UP000740605">
    <property type="component" value="Unassembled WGS sequence"/>
</dbReference>
<feature type="region of interest" description="Disordered" evidence="1">
    <location>
        <begin position="1"/>
        <end position="21"/>
    </location>
</feature>
<keyword evidence="2" id="KW-0812">Transmembrane</keyword>
<name>A0ABS5XYG7_9MICO</name>
<feature type="transmembrane region" description="Helical" evidence="2">
    <location>
        <begin position="28"/>
        <end position="49"/>
    </location>
</feature>
<keyword evidence="2" id="KW-0472">Membrane</keyword>
<keyword evidence="4" id="KW-1185">Reference proteome</keyword>
<organism evidence="3 4">
    <name type="scientific">Microbacterium flavum</name>
    <dbReference type="NCBI Taxonomy" id="415216"/>
    <lineage>
        <taxon>Bacteria</taxon>
        <taxon>Bacillati</taxon>
        <taxon>Actinomycetota</taxon>
        <taxon>Actinomycetes</taxon>
        <taxon>Micrococcales</taxon>
        <taxon>Microbacteriaceae</taxon>
        <taxon>Microbacterium</taxon>
    </lineage>
</organism>
<evidence type="ECO:0000313" key="3">
    <source>
        <dbReference type="EMBL" id="MBT8799026.1"/>
    </source>
</evidence>
<dbReference type="NCBIfam" id="NF041390">
    <property type="entry name" value="TadE_Rv3655c"/>
    <property type="match status" value="1"/>
</dbReference>
<comment type="caution">
    <text evidence="3">The sequence shown here is derived from an EMBL/GenBank/DDBJ whole genome shotgun (WGS) entry which is preliminary data.</text>
</comment>
<dbReference type="InterPro" id="IPR049790">
    <property type="entry name" value="Rv3655c/TadE"/>
</dbReference>
<dbReference type="EMBL" id="JAFLHG010000013">
    <property type="protein sequence ID" value="MBT8799026.1"/>
    <property type="molecule type" value="Genomic_DNA"/>
</dbReference>
<evidence type="ECO:0000313" key="4">
    <source>
        <dbReference type="Proteomes" id="UP000740605"/>
    </source>
</evidence>
<sequence>MRSPWPERGLGGRSPALEDDRGSATAEFAVVVPAVILVLALTAGGLSAVGRQVRLEHGAAQASRLAARGESEGRVAGVVAAIAGGAVASVSREGDLVCVTATAPAGVPLPLPDLRARSCALAGEP</sequence>
<accession>A0ABS5XYG7</accession>
<proteinExistence type="predicted"/>
<evidence type="ECO:0000256" key="2">
    <source>
        <dbReference type="SAM" id="Phobius"/>
    </source>
</evidence>
<reference evidence="3 4" key="1">
    <citation type="submission" date="2021-03" db="EMBL/GenBank/DDBJ databases">
        <title>Microbacterium pauli sp. nov., isolated from microfiltered milk.</title>
        <authorList>
            <person name="Bellassi P."/>
            <person name="Fontana A."/>
            <person name="Callegari M.L."/>
            <person name="Lorenzo M."/>
            <person name="Cappa F."/>
        </authorList>
    </citation>
    <scope>NUCLEOTIDE SEQUENCE [LARGE SCALE GENOMIC DNA]</scope>
    <source>
        <strain evidence="3 4">DSM 18909</strain>
    </source>
</reference>